<feature type="region of interest" description="Disordered" evidence="1">
    <location>
        <begin position="1"/>
        <end position="24"/>
    </location>
</feature>
<dbReference type="KEGG" id="vg:16193913"/>
<name>R4TGN0_9CAUD</name>
<dbReference type="RefSeq" id="YP_008059264.1">
    <property type="nucleotide sequence ID" value="NC_021328.1"/>
</dbReference>
<proteinExistence type="predicted"/>
<feature type="compositionally biased region" description="Basic residues" evidence="1">
    <location>
        <begin position="7"/>
        <end position="22"/>
    </location>
</feature>
<dbReference type="EMBL" id="KC292026">
    <property type="protein sequence ID" value="AGM11386.1"/>
    <property type="molecule type" value="Genomic_DNA"/>
</dbReference>
<dbReference type="GeneID" id="16193913"/>
<reference evidence="2 3" key="1">
    <citation type="submission" date="2012-12" db="EMBL/GenBank/DDBJ databases">
        <authorList>
            <person name="Sencilo A."/>
            <person name="Jacobs-Sera D."/>
            <person name="Russell D.A."/>
            <person name="Ko C."/>
            <person name="Atanasova N."/>
            <person name="Osterlund E."/>
            <person name="Oksanen H.M."/>
            <person name="Bamford D.H."/>
            <person name="Hatfull G.F."/>
            <person name="Roine E."/>
            <person name="Hendrix R.W."/>
        </authorList>
    </citation>
    <scope>NUCLEOTIDE SEQUENCE [LARGE SCALE GENOMIC DNA]</scope>
</reference>
<protein>
    <submittedName>
        <fullName evidence="2">Uncharacterized protein</fullName>
    </submittedName>
</protein>
<keyword evidence="3" id="KW-1185">Reference proteome</keyword>
<organism evidence="2 3">
    <name type="scientific">Halogranum tailed virus 1</name>
    <dbReference type="NCBI Taxonomy" id="1273749"/>
    <lineage>
        <taxon>Viruses</taxon>
        <taxon>Duplodnaviria</taxon>
        <taxon>Heunggongvirae</taxon>
        <taxon>Uroviricota</taxon>
        <taxon>Caudoviricetes</taxon>
        <taxon>Thumleimavirales</taxon>
        <taxon>Halomagnusviridae</taxon>
        <taxon>Hagravirus</taxon>
        <taxon>Hagravirus capitaneum</taxon>
        <taxon>Hagravirus HGTV1</taxon>
    </lineage>
</organism>
<gene>
    <name evidence="2" type="primary">60</name>
    <name evidence="2" type="ORF">HGTV1_60</name>
</gene>
<dbReference type="Proteomes" id="UP000202786">
    <property type="component" value="Segment"/>
</dbReference>
<evidence type="ECO:0000256" key="1">
    <source>
        <dbReference type="SAM" id="MobiDB-lite"/>
    </source>
</evidence>
<accession>R4TGN0</accession>
<sequence>MGGNMRHAYHQRKKKERRKKRERMRELKQTMLAEDDNWKKIPVTFTQDKSVWVKTNESRNTVKNLLEDEVGSKSWADSATDSALYSSVIDALENTPWIQEHKRSLPNVDLN</sequence>
<evidence type="ECO:0000313" key="2">
    <source>
        <dbReference type="EMBL" id="AGM11386.1"/>
    </source>
</evidence>
<evidence type="ECO:0000313" key="3">
    <source>
        <dbReference type="Proteomes" id="UP000202786"/>
    </source>
</evidence>